<evidence type="ECO:0000313" key="1">
    <source>
        <dbReference type="EMBL" id="GGC32498.1"/>
    </source>
</evidence>
<protein>
    <submittedName>
        <fullName evidence="1">Acyltransferase</fullName>
    </submittedName>
</protein>
<keyword evidence="1" id="KW-0012">Acyltransferase</keyword>
<reference evidence="2" key="1">
    <citation type="journal article" date="2019" name="Int. J. Syst. Evol. Microbiol.">
        <title>The Global Catalogue of Microorganisms (GCM) 10K type strain sequencing project: providing services to taxonomists for standard genome sequencing and annotation.</title>
        <authorList>
            <consortium name="The Broad Institute Genomics Platform"/>
            <consortium name="The Broad Institute Genome Sequencing Center for Infectious Disease"/>
            <person name="Wu L."/>
            <person name="Ma J."/>
        </authorList>
    </citation>
    <scope>NUCLEOTIDE SEQUENCE [LARGE SCALE GENOMIC DNA]</scope>
    <source>
        <strain evidence="2">CGMCC 1.10832</strain>
    </source>
</reference>
<evidence type="ECO:0000313" key="2">
    <source>
        <dbReference type="Proteomes" id="UP000636010"/>
    </source>
</evidence>
<dbReference type="RefSeq" id="WP_188462414.1">
    <property type="nucleotide sequence ID" value="NZ_BAABHU010000005.1"/>
</dbReference>
<name>A0ABQ1M2A2_9BACT</name>
<gene>
    <name evidence="1" type="ORF">GCM10011506_17450</name>
</gene>
<dbReference type="InterPro" id="IPR042099">
    <property type="entry name" value="ANL_N_sf"/>
</dbReference>
<keyword evidence="1" id="KW-0808">Transferase</keyword>
<accession>A0ABQ1M2A2</accession>
<comment type="caution">
    <text evidence="1">The sequence shown here is derived from an EMBL/GenBank/DDBJ whole genome shotgun (WGS) entry which is preliminary data.</text>
</comment>
<dbReference type="Proteomes" id="UP000636010">
    <property type="component" value="Unassembled WGS sequence"/>
</dbReference>
<dbReference type="GO" id="GO:0016746">
    <property type="term" value="F:acyltransferase activity"/>
    <property type="evidence" value="ECO:0007669"/>
    <property type="project" value="UniProtKB-KW"/>
</dbReference>
<dbReference type="Gene3D" id="3.40.50.12780">
    <property type="entry name" value="N-terminal domain of ligase-like"/>
    <property type="match status" value="1"/>
</dbReference>
<sequence>MSERERFFNQIDTISPENFSEAALSLFRFQYTNNPVYKKFVNYLRVSPNKINSLEKIPFLPIEFFKNHQVINSLGQNESFEAVFESSGTGLGSVSKHYVRDLNFYLAHSQRLFEAEYGPLENCIFLALLPSYLEREHSSLVAMVNYFIKQSGSPDSGFYLYNQEELIEKVKVLKQAHQEKKIVVWGVSFALLDLAENYQPDFSNCIVMETGGMKGRRKEMIREALHSFICERFQVEVIHSEYGMTELLSQSYSKGNGLFHPSTAMKVLVREVNDPFQISSTSNRSGGINIIDLANIDSCAFIETKDVGSVNEDGSFQVYGRFDHSDIRGCNLLLD</sequence>
<organism evidence="1 2">
    <name type="scientific">Marivirga lumbricoides</name>
    <dbReference type="NCBI Taxonomy" id="1046115"/>
    <lineage>
        <taxon>Bacteria</taxon>
        <taxon>Pseudomonadati</taxon>
        <taxon>Bacteroidota</taxon>
        <taxon>Cytophagia</taxon>
        <taxon>Cytophagales</taxon>
        <taxon>Marivirgaceae</taxon>
        <taxon>Marivirga</taxon>
    </lineage>
</organism>
<keyword evidence="2" id="KW-1185">Reference proteome</keyword>
<dbReference type="EMBL" id="BMEC01000005">
    <property type="protein sequence ID" value="GGC32498.1"/>
    <property type="molecule type" value="Genomic_DNA"/>
</dbReference>
<proteinExistence type="predicted"/>